<dbReference type="Proteomes" id="UP000016665">
    <property type="component" value="Chromosome 2"/>
</dbReference>
<reference evidence="5" key="3">
    <citation type="submission" date="2025-09" db="UniProtKB">
        <authorList>
            <consortium name="Ensembl"/>
        </authorList>
    </citation>
    <scope>IDENTIFICATION</scope>
</reference>
<dbReference type="HOGENOM" id="CLU_049894_6_1_1"/>
<dbReference type="GeneTree" id="ENSGT00950000183186"/>
<keyword evidence="1" id="KW-0430">Lectin</keyword>
<dbReference type="PANTHER" id="PTHR22799:SF3">
    <property type="entry name" value="TETRANECTIN"/>
    <property type="match status" value="1"/>
</dbReference>
<dbReference type="Ensembl" id="ENSFALT00000002731.2">
    <property type="protein sequence ID" value="ENSFALP00000002719.2"/>
    <property type="gene ID" value="ENSFALG00000002608.2"/>
</dbReference>
<protein>
    <submittedName>
        <fullName evidence="5">C-type lectin domain family 3 member B</fullName>
    </submittedName>
</protein>
<dbReference type="STRING" id="59894.ENSFALP00000002719"/>
<dbReference type="GO" id="GO:0030282">
    <property type="term" value="P:bone mineralization"/>
    <property type="evidence" value="ECO:0007669"/>
    <property type="project" value="TreeGrafter"/>
</dbReference>
<name>U3JIW5_FICAL</name>
<dbReference type="InterPro" id="IPR016187">
    <property type="entry name" value="CTDL_fold"/>
</dbReference>
<sequence>MFSLADCRYIHSLFFSLFSFSFFFVLFCFVIFFFFFNQSKQRAENCSSPSGRFSALAGAARAPPGPGGCCWPGLSGRLSGTAIPGSSRCPGGCVRAEPLLGPDGSGMALRGACLLLCLLSLAQVSGQQNGKARQKPAASKKDGVSLKMIEDLKAMIDNISQEVALLKEKQALQTVCLKGIKIHLKCFLAFSETKTYHEASETCISQGGTLSTPQSGEENDALYDYTRKSIGSEAEIWLGLNDMAAEGKWVDMTGSPIRYKNWETEITTQPDGGKLENCAALSGTAIGKWFDKRCREQLPYVCQFMIV</sequence>
<dbReference type="GO" id="GO:0005615">
    <property type="term" value="C:extracellular space"/>
    <property type="evidence" value="ECO:0007669"/>
    <property type="project" value="TreeGrafter"/>
</dbReference>
<dbReference type="PROSITE" id="PS50041">
    <property type="entry name" value="C_TYPE_LECTIN_2"/>
    <property type="match status" value="1"/>
</dbReference>
<evidence type="ECO:0000313" key="5">
    <source>
        <dbReference type="Ensembl" id="ENSFALP00000002719.2"/>
    </source>
</evidence>
<dbReference type="FunFam" id="3.10.100.10:FF:000010">
    <property type="entry name" value="C-type lectin domain family 3 member A"/>
    <property type="match status" value="1"/>
</dbReference>
<evidence type="ECO:0000313" key="6">
    <source>
        <dbReference type="Proteomes" id="UP000016665"/>
    </source>
</evidence>
<keyword evidence="3" id="KW-0812">Transmembrane</keyword>
<reference evidence="5 6" key="1">
    <citation type="journal article" date="2012" name="Nature">
        <title>The genomic landscape of species divergence in Ficedula flycatchers.</title>
        <authorList>
            <person name="Ellegren H."/>
            <person name="Smeds L."/>
            <person name="Burri R."/>
            <person name="Olason P.I."/>
            <person name="Backstrom N."/>
            <person name="Kawakami T."/>
            <person name="Kunstner A."/>
            <person name="Makinen H."/>
            <person name="Nadachowska-Brzyska K."/>
            <person name="Qvarnstrom A."/>
            <person name="Uebbing S."/>
            <person name="Wolf J.B."/>
        </authorList>
    </citation>
    <scope>NUCLEOTIDE SEQUENCE [LARGE SCALE GENOMIC DNA]</scope>
</reference>
<dbReference type="Gene3D" id="3.10.100.10">
    <property type="entry name" value="Mannose-Binding Protein A, subunit A"/>
    <property type="match status" value="1"/>
</dbReference>
<dbReference type="SMART" id="SM00034">
    <property type="entry name" value="CLECT"/>
    <property type="match status" value="1"/>
</dbReference>
<reference evidence="5" key="2">
    <citation type="submission" date="2025-08" db="UniProtKB">
        <authorList>
            <consortium name="Ensembl"/>
        </authorList>
    </citation>
    <scope>IDENTIFICATION</scope>
</reference>
<dbReference type="InterPro" id="IPR016186">
    <property type="entry name" value="C-type_lectin-like/link_sf"/>
</dbReference>
<feature type="transmembrane region" description="Helical" evidence="3">
    <location>
        <begin position="12"/>
        <end position="36"/>
    </location>
</feature>
<dbReference type="PRINTS" id="PR01504">
    <property type="entry name" value="PNCREATITSAP"/>
</dbReference>
<dbReference type="SUPFAM" id="SSF56436">
    <property type="entry name" value="C-type lectin-like"/>
    <property type="match status" value="1"/>
</dbReference>
<dbReference type="Pfam" id="PF00059">
    <property type="entry name" value="Lectin_C"/>
    <property type="match status" value="1"/>
</dbReference>
<dbReference type="InterPro" id="IPR001304">
    <property type="entry name" value="C-type_lectin-like"/>
</dbReference>
<evidence type="ECO:0000256" key="3">
    <source>
        <dbReference type="SAM" id="Phobius"/>
    </source>
</evidence>
<gene>
    <name evidence="5" type="primary">CLEC3B</name>
</gene>
<feature type="domain" description="C-type lectin" evidence="4">
    <location>
        <begin position="182"/>
        <end position="303"/>
    </location>
</feature>
<keyword evidence="3" id="KW-1133">Transmembrane helix</keyword>
<keyword evidence="6" id="KW-1185">Reference proteome</keyword>
<evidence type="ECO:0000259" key="4">
    <source>
        <dbReference type="PROSITE" id="PS50041"/>
    </source>
</evidence>
<organism evidence="5 6">
    <name type="scientific">Ficedula albicollis</name>
    <name type="common">Collared flycatcher</name>
    <name type="synonym">Muscicapa albicollis</name>
    <dbReference type="NCBI Taxonomy" id="59894"/>
    <lineage>
        <taxon>Eukaryota</taxon>
        <taxon>Metazoa</taxon>
        <taxon>Chordata</taxon>
        <taxon>Craniata</taxon>
        <taxon>Vertebrata</taxon>
        <taxon>Euteleostomi</taxon>
        <taxon>Archelosauria</taxon>
        <taxon>Archosauria</taxon>
        <taxon>Dinosauria</taxon>
        <taxon>Saurischia</taxon>
        <taxon>Theropoda</taxon>
        <taxon>Coelurosauria</taxon>
        <taxon>Aves</taxon>
        <taxon>Neognathae</taxon>
        <taxon>Neoaves</taxon>
        <taxon>Telluraves</taxon>
        <taxon>Australaves</taxon>
        <taxon>Passeriformes</taxon>
        <taxon>Muscicapidae</taxon>
        <taxon>Ficedula</taxon>
    </lineage>
</organism>
<accession>U3JIW5</accession>
<dbReference type="InterPro" id="IPR018378">
    <property type="entry name" value="C-type_lectin_CS"/>
</dbReference>
<dbReference type="GO" id="GO:0030246">
    <property type="term" value="F:carbohydrate binding"/>
    <property type="evidence" value="ECO:0007669"/>
    <property type="project" value="UniProtKB-KW"/>
</dbReference>
<keyword evidence="3" id="KW-0472">Membrane</keyword>
<proteinExistence type="predicted"/>
<evidence type="ECO:0000256" key="1">
    <source>
        <dbReference type="ARBA" id="ARBA00022734"/>
    </source>
</evidence>
<dbReference type="AlphaFoldDB" id="U3JIW5"/>
<dbReference type="eggNOG" id="KOG4297">
    <property type="taxonomic scope" value="Eukaryota"/>
</dbReference>
<dbReference type="InterPro" id="IPR051663">
    <property type="entry name" value="CLec_Tetranectin-domain"/>
</dbReference>
<dbReference type="PROSITE" id="PS00615">
    <property type="entry name" value="C_TYPE_LECTIN_1"/>
    <property type="match status" value="1"/>
</dbReference>
<dbReference type="CDD" id="cd03596">
    <property type="entry name" value="CLECT_tetranectin_like"/>
    <property type="match status" value="1"/>
</dbReference>
<dbReference type="PANTHER" id="PTHR22799">
    <property type="entry name" value="TETRANECTIN-RELATED"/>
    <property type="match status" value="1"/>
</dbReference>
<evidence type="ECO:0000256" key="2">
    <source>
        <dbReference type="ARBA" id="ARBA00023157"/>
    </source>
</evidence>
<keyword evidence="2" id="KW-1015">Disulfide bond</keyword>